<comment type="function">
    <text evidence="9">Regulator of endoplasmic reticulum secretion that acts as a key determinant of brain size. Required for secretion of extracellular matrix proteins. Required for correct brain development by depositing sufficient extracellular matrix proteins for tissue integrity and the proliferation of neural progenitors. Acts as a regulator of the unfolded protein response (UPR).</text>
</comment>
<keyword evidence="10" id="KW-0732">Signal</keyword>
<dbReference type="GO" id="GO:0006888">
    <property type="term" value="P:endoplasmic reticulum to Golgi vesicle-mediated transport"/>
    <property type="evidence" value="ECO:0007669"/>
    <property type="project" value="TreeGrafter"/>
</dbReference>
<name>A0A0M3HWS1_ASCLU</name>
<comment type="subcellular location">
    <subcellularLocation>
        <location evidence="1">Membrane</location>
    </subcellularLocation>
</comment>
<evidence type="ECO:0000256" key="9">
    <source>
        <dbReference type="ARBA" id="ARBA00045999"/>
    </source>
</evidence>
<dbReference type="GO" id="GO:0000139">
    <property type="term" value="C:Golgi membrane"/>
    <property type="evidence" value="ECO:0007669"/>
    <property type="project" value="TreeGrafter"/>
</dbReference>
<evidence type="ECO:0000256" key="5">
    <source>
        <dbReference type="ARBA" id="ARBA00022927"/>
    </source>
</evidence>
<comment type="similarity">
    <text evidence="8">Belongs to the YOS1 family.</text>
</comment>
<sequence length="73" mass="8219">MMFSLYAILEASLLVLNGIAVLNKERFLKKIGLTTSSNSFEMPDPSSIRMQLINLIVAVQTVMRGTIEFDFCF</sequence>
<evidence type="ECO:0000256" key="4">
    <source>
        <dbReference type="ARBA" id="ARBA00022692"/>
    </source>
</evidence>
<dbReference type="PANTHER" id="PTHR15858">
    <property type="entry name" value="IMMEDIATE EARLY RESPONSE 3-INTERACTING PROTEIN 1"/>
    <property type="match status" value="1"/>
</dbReference>
<keyword evidence="3" id="KW-0813">Transport</keyword>
<dbReference type="Pfam" id="PF08571">
    <property type="entry name" value="Yos1"/>
    <property type="match status" value="1"/>
</dbReference>
<dbReference type="AlphaFoldDB" id="A0A0M3HWS1"/>
<evidence type="ECO:0000313" key="11">
    <source>
        <dbReference type="Proteomes" id="UP000036681"/>
    </source>
</evidence>
<evidence type="ECO:0000256" key="10">
    <source>
        <dbReference type="SAM" id="SignalP"/>
    </source>
</evidence>
<accession>A0A0M3HWS1</accession>
<evidence type="ECO:0000256" key="8">
    <source>
        <dbReference type="ARBA" id="ARBA00024203"/>
    </source>
</evidence>
<evidence type="ECO:0000256" key="2">
    <source>
        <dbReference type="ARBA" id="ARBA00016434"/>
    </source>
</evidence>
<dbReference type="Proteomes" id="UP000036681">
    <property type="component" value="Unplaced"/>
</dbReference>
<evidence type="ECO:0000256" key="3">
    <source>
        <dbReference type="ARBA" id="ARBA00022448"/>
    </source>
</evidence>
<proteinExistence type="inferred from homology"/>
<evidence type="ECO:0000313" key="12">
    <source>
        <dbReference type="WBParaSite" id="ALUE_0000763901-mRNA-1"/>
    </source>
</evidence>
<keyword evidence="11" id="KW-1185">Reference proteome</keyword>
<dbReference type="InterPro" id="IPR013880">
    <property type="entry name" value="Yos1"/>
</dbReference>
<evidence type="ECO:0000256" key="1">
    <source>
        <dbReference type="ARBA" id="ARBA00004370"/>
    </source>
</evidence>
<dbReference type="GO" id="GO:0030134">
    <property type="term" value="C:COPII-coated ER to Golgi transport vesicle"/>
    <property type="evidence" value="ECO:0007669"/>
    <property type="project" value="TreeGrafter"/>
</dbReference>
<feature type="signal peptide" evidence="10">
    <location>
        <begin position="1"/>
        <end position="18"/>
    </location>
</feature>
<feature type="chain" id="PRO_5005656429" description="Immediate early response 3-interacting protein 1" evidence="10">
    <location>
        <begin position="19"/>
        <end position="73"/>
    </location>
</feature>
<keyword evidence="6" id="KW-1133">Transmembrane helix</keyword>
<organism evidence="11 12">
    <name type="scientific">Ascaris lumbricoides</name>
    <name type="common">Giant roundworm</name>
    <dbReference type="NCBI Taxonomy" id="6252"/>
    <lineage>
        <taxon>Eukaryota</taxon>
        <taxon>Metazoa</taxon>
        <taxon>Ecdysozoa</taxon>
        <taxon>Nematoda</taxon>
        <taxon>Chromadorea</taxon>
        <taxon>Rhabditida</taxon>
        <taxon>Spirurina</taxon>
        <taxon>Ascaridomorpha</taxon>
        <taxon>Ascaridoidea</taxon>
        <taxon>Ascarididae</taxon>
        <taxon>Ascaris</taxon>
    </lineage>
</organism>
<keyword evidence="4" id="KW-0812">Transmembrane</keyword>
<reference evidence="12" key="1">
    <citation type="submission" date="2017-02" db="UniProtKB">
        <authorList>
            <consortium name="WormBaseParasite"/>
        </authorList>
    </citation>
    <scope>IDENTIFICATION</scope>
</reference>
<keyword evidence="5" id="KW-0653">Protein transport</keyword>
<dbReference type="GO" id="GO:0015031">
    <property type="term" value="P:protein transport"/>
    <property type="evidence" value="ECO:0007669"/>
    <property type="project" value="UniProtKB-KW"/>
</dbReference>
<dbReference type="PANTHER" id="PTHR15858:SF0">
    <property type="entry name" value="IMMEDIATE EARLY RESPONSE 3-INTERACTING PROTEIN 1"/>
    <property type="match status" value="1"/>
</dbReference>
<evidence type="ECO:0000256" key="6">
    <source>
        <dbReference type="ARBA" id="ARBA00022989"/>
    </source>
</evidence>
<protein>
    <recommendedName>
        <fullName evidence="2">Immediate early response 3-interacting protein 1</fullName>
    </recommendedName>
</protein>
<evidence type="ECO:0000256" key="7">
    <source>
        <dbReference type="ARBA" id="ARBA00023136"/>
    </source>
</evidence>
<dbReference type="WBParaSite" id="ALUE_0000763901-mRNA-1">
    <property type="protein sequence ID" value="ALUE_0000763901-mRNA-1"/>
    <property type="gene ID" value="ALUE_0000763901"/>
</dbReference>
<keyword evidence="7" id="KW-0472">Membrane</keyword>
<dbReference type="GO" id="GO:0005789">
    <property type="term" value="C:endoplasmic reticulum membrane"/>
    <property type="evidence" value="ECO:0007669"/>
    <property type="project" value="TreeGrafter"/>
</dbReference>